<organism evidence="6 7">
    <name type="scientific">Motiliproteus coralliicola</name>
    <dbReference type="NCBI Taxonomy" id="2283196"/>
    <lineage>
        <taxon>Bacteria</taxon>
        <taxon>Pseudomonadati</taxon>
        <taxon>Pseudomonadota</taxon>
        <taxon>Gammaproteobacteria</taxon>
        <taxon>Oceanospirillales</taxon>
        <taxon>Oceanospirillaceae</taxon>
        <taxon>Motiliproteus</taxon>
    </lineage>
</organism>
<dbReference type="CDD" id="cd05466">
    <property type="entry name" value="PBP2_LTTR_substrate"/>
    <property type="match status" value="1"/>
</dbReference>
<comment type="caution">
    <text evidence="6">The sequence shown here is derived from an EMBL/GenBank/DDBJ whole genome shotgun (WGS) entry which is preliminary data.</text>
</comment>
<evidence type="ECO:0000313" key="7">
    <source>
        <dbReference type="Proteomes" id="UP000253769"/>
    </source>
</evidence>
<dbReference type="FunFam" id="1.10.10.10:FF:000001">
    <property type="entry name" value="LysR family transcriptional regulator"/>
    <property type="match status" value="1"/>
</dbReference>
<keyword evidence="3" id="KW-0238">DNA-binding</keyword>
<dbReference type="Pfam" id="PF03466">
    <property type="entry name" value="LysR_substrate"/>
    <property type="match status" value="1"/>
</dbReference>
<dbReference type="SUPFAM" id="SSF46785">
    <property type="entry name" value="Winged helix' DNA-binding domain"/>
    <property type="match status" value="1"/>
</dbReference>
<evidence type="ECO:0000313" key="6">
    <source>
        <dbReference type="EMBL" id="RDE22675.1"/>
    </source>
</evidence>
<evidence type="ECO:0000256" key="3">
    <source>
        <dbReference type="ARBA" id="ARBA00023125"/>
    </source>
</evidence>
<dbReference type="PRINTS" id="PR00039">
    <property type="entry name" value="HTHLYSR"/>
</dbReference>
<reference evidence="6 7" key="1">
    <citation type="submission" date="2018-07" db="EMBL/GenBank/DDBJ databases">
        <title>Motiliproteus coralliicola sp. nov., a bacterium isolated from Coral.</title>
        <authorList>
            <person name="Wang G."/>
        </authorList>
    </citation>
    <scope>NUCLEOTIDE SEQUENCE [LARGE SCALE GENOMIC DNA]</scope>
    <source>
        <strain evidence="6 7">C34</strain>
    </source>
</reference>
<name>A0A369WT52_9GAMM</name>
<sequence length="281" mass="31698">MDLQQIKYFLAVVDNGTFLAASKQVHVTQPTLSAGIRKLEQSLGVTLFNRGSRSATLTAEGEQFLKPARQSYNQLVLVRSKLRKQPEKIVIGVLSNIHMDHVARIISSYRSIHPHILIELVVDADAALSRMLAEKKVDLIIVNSDTQADNFQPIIRESLCIVVPGGHPWANERLIELKSLDGERFIERIRCGFWEPVNQQFQQQQIQPLTVMQAESDEFVLSLVAANLGVSIITDRTTPYDVRFIEIKDLSIDRSIGVCMPNTDVLPHVEAFYRAVLDKRD</sequence>
<evidence type="ECO:0000256" key="2">
    <source>
        <dbReference type="ARBA" id="ARBA00023015"/>
    </source>
</evidence>
<dbReference type="Gene3D" id="1.10.10.10">
    <property type="entry name" value="Winged helix-like DNA-binding domain superfamily/Winged helix DNA-binding domain"/>
    <property type="match status" value="1"/>
</dbReference>
<dbReference type="InterPro" id="IPR036388">
    <property type="entry name" value="WH-like_DNA-bd_sf"/>
</dbReference>
<dbReference type="InterPro" id="IPR000847">
    <property type="entry name" value="LysR_HTH_N"/>
</dbReference>
<dbReference type="GO" id="GO:0032993">
    <property type="term" value="C:protein-DNA complex"/>
    <property type="evidence" value="ECO:0007669"/>
    <property type="project" value="TreeGrafter"/>
</dbReference>
<comment type="similarity">
    <text evidence="1">Belongs to the LysR transcriptional regulatory family.</text>
</comment>
<dbReference type="PANTHER" id="PTHR30346">
    <property type="entry name" value="TRANSCRIPTIONAL DUAL REGULATOR HCAR-RELATED"/>
    <property type="match status" value="1"/>
</dbReference>
<evidence type="ECO:0000259" key="5">
    <source>
        <dbReference type="PROSITE" id="PS50931"/>
    </source>
</evidence>
<dbReference type="GO" id="GO:0003677">
    <property type="term" value="F:DNA binding"/>
    <property type="evidence" value="ECO:0007669"/>
    <property type="project" value="UniProtKB-KW"/>
</dbReference>
<dbReference type="GO" id="GO:0003700">
    <property type="term" value="F:DNA-binding transcription factor activity"/>
    <property type="evidence" value="ECO:0007669"/>
    <property type="project" value="InterPro"/>
</dbReference>
<evidence type="ECO:0000256" key="1">
    <source>
        <dbReference type="ARBA" id="ARBA00009437"/>
    </source>
</evidence>
<proteinExistence type="inferred from homology"/>
<accession>A0A369WT52</accession>
<dbReference type="AlphaFoldDB" id="A0A369WT52"/>
<dbReference type="Proteomes" id="UP000253769">
    <property type="component" value="Unassembled WGS sequence"/>
</dbReference>
<dbReference type="Gene3D" id="3.40.190.290">
    <property type="match status" value="1"/>
</dbReference>
<dbReference type="PROSITE" id="PS50931">
    <property type="entry name" value="HTH_LYSR"/>
    <property type="match status" value="1"/>
</dbReference>
<dbReference type="RefSeq" id="WP_114695308.1">
    <property type="nucleotide sequence ID" value="NZ_QQOH01000002.1"/>
</dbReference>
<protein>
    <submittedName>
        <fullName evidence="6">LysR family transcriptional regulator</fullName>
    </submittedName>
</protein>
<keyword evidence="4" id="KW-0804">Transcription</keyword>
<dbReference type="InterPro" id="IPR005119">
    <property type="entry name" value="LysR_subst-bd"/>
</dbReference>
<keyword evidence="2" id="KW-0805">Transcription regulation</keyword>
<feature type="domain" description="HTH lysR-type" evidence="5">
    <location>
        <begin position="1"/>
        <end position="58"/>
    </location>
</feature>
<gene>
    <name evidence="6" type="ORF">DV711_08830</name>
</gene>
<dbReference type="PANTHER" id="PTHR30346:SF28">
    <property type="entry name" value="HTH-TYPE TRANSCRIPTIONAL REGULATOR CYNR"/>
    <property type="match status" value="1"/>
</dbReference>
<dbReference type="SUPFAM" id="SSF53850">
    <property type="entry name" value="Periplasmic binding protein-like II"/>
    <property type="match status" value="1"/>
</dbReference>
<evidence type="ECO:0000256" key="4">
    <source>
        <dbReference type="ARBA" id="ARBA00023163"/>
    </source>
</evidence>
<dbReference type="EMBL" id="QQOH01000002">
    <property type="protein sequence ID" value="RDE22675.1"/>
    <property type="molecule type" value="Genomic_DNA"/>
</dbReference>
<keyword evidence="7" id="KW-1185">Reference proteome</keyword>
<dbReference type="Pfam" id="PF00126">
    <property type="entry name" value="HTH_1"/>
    <property type="match status" value="1"/>
</dbReference>
<dbReference type="InterPro" id="IPR036390">
    <property type="entry name" value="WH_DNA-bd_sf"/>
</dbReference>
<dbReference type="OrthoDB" id="9786526at2"/>